<reference evidence="14 16" key="2">
    <citation type="submission" date="2015-06" db="EMBL/GenBank/DDBJ databases">
        <title>Improved classification and identification of acetic acid bacteria using matrix-assisted laser desorption/ionization time-of-flight mass spectrometry; Gluconobacter nephelii and Gluconobacter uchimurae are later heterotypic synonyms of Gluconobacter japonicus and Gluconobacter oxydans, respectively.</title>
        <authorList>
            <person name="Li L."/>
            <person name="Cleenwerck I."/>
            <person name="De Vuyst L."/>
            <person name="Vandamme P."/>
        </authorList>
    </citation>
    <scope>NUCLEOTIDE SEQUENCE [LARGE SCALE GENOMIC DNA]</scope>
    <source>
        <strain evidence="14 16">LMG 1663</strain>
    </source>
</reference>
<keyword evidence="5 9" id="KW-0418">Kinase</keyword>
<dbReference type="OrthoDB" id="9805576at2"/>
<proteinExistence type="inferred from homology"/>
<dbReference type="InterPro" id="IPR018484">
    <property type="entry name" value="FGGY_N"/>
</dbReference>
<dbReference type="EMBL" id="JOKM01000102">
    <property type="protein sequence ID" value="KGB21438.1"/>
    <property type="molecule type" value="Genomic_DNA"/>
</dbReference>
<evidence type="ECO:0000256" key="6">
    <source>
        <dbReference type="ARBA" id="ARBA00022798"/>
    </source>
</evidence>
<feature type="binding site" evidence="9">
    <location>
        <position position="245"/>
    </location>
    <ligand>
        <name>glycerol</name>
        <dbReference type="ChEBI" id="CHEBI:17754"/>
    </ligand>
</feature>
<dbReference type="Pfam" id="PF02782">
    <property type="entry name" value="FGGY_C"/>
    <property type="match status" value="1"/>
</dbReference>
<feature type="binding site" evidence="9">
    <location>
        <position position="14"/>
    </location>
    <ligand>
        <name>ATP</name>
        <dbReference type="ChEBI" id="CHEBI:30616"/>
    </ligand>
</feature>
<dbReference type="AlphaFoldDB" id="A0A095AXG3"/>
<dbReference type="Gene3D" id="3.30.420.40">
    <property type="match status" value="2"/>
</dbReference>
<dbReference type="InterPro" id="IPR043129">
    <property type="entry name" value="ATPase_NBD"/>
</dbReference>
<comment type="catalytic activity">
    <reaction evidence="8 9">
        <text>glycerol + ATP = sn-glycerol 3-phosphate + ADP + H(+)</text>
        <dbReference type="Rhea" id="RHEA:21644"/>
        <dbReference type="ChEBI" id="CHEBI:15378"/>
        <dbReference type="ChEBI" id="CHEBI:17754"/>
        <dbReference type="ChEBI" id="CHEBI:30616"/>
        <dbReference type="ChEBI" id="CHEBI:57597"/>
        <dbReference type="ChEBI" id="CHEBI:456216"/>
        <dbReference type="EC" id="2.7.1.30"/>
    </reaction>
</comment>
<organism evidence="13 15">
    <name type="scientific">Acetobacter tropicalis</name>
    <dbReference type="NCBI Taxonomy" id="104102"/>
    <lineage>
        <taxon>Bacteria</taxon>
        <taxon>Pseudomonadati</taxon>
        <taxon>Pseudomonadota</taxon>
        <taxon>Alphaproteobacteria</taxon>
        <taxon>Acetobacterales</taxon>
        <taxon>Acetobacteraceae</taxon>
        <taxon>Acetobacter</taxon>
    </lineage>
</organism>
<feature type="binding site" evidence="9">
    <location>
        <position position="16"/>
    </location>
    <ligand>
        <name>ATP</name>
        <dbReference type="ChEBI" id="CHEBI:30616"/>
    </ligand>
</feature>
<feature type="binding site" evidence="9">
    <location>
        <position position="15"/>
    </location>
    <ligand>
        <name>ATP</name>
        <dbReference type="ChEBI" id="CHEBI:30616"/>
    </ligand>
</feature>
<feature type="binding site" evidence="9">
    <location>
        <position position="135"/>
    </location>
    <ligand>
        <name>glycerol</name>
        <dbReference type="ChEBI" id="CHEBI:17754"/>
    </ligand>
</feature>
<dbReference type="CDD" id="cd07786">
    <property type="entry name" value="FGGY_EcGK_like"/>
    <property type="match status" value="1"/>
</dbReference>
<feature type="binding site" evidence="9">
    <location>
        <position position="266"/>
    </location>
    <ligand>
        <name>ADP</name>
        <dbReference type="ChEBI" id="CHEBI:456216"/>
    </ligand>
</feature>
<evidence type="ECO:0000313" key="13">
    <source>
        <dbReference type="EMBL" id="KGB21438.1"/>
    </source>
</evidence>
<dbReference type="SUPFAM" id="SSF53067">
    <property type="entry name" value="Actin-like ATPase domain"/>
    <property type="match status" value="2"/>
</dbReference>
<dbReference type="InterPro" id="IPR018485">
    <property type="entry name" value="FGGY_C"/>
</dbReference>
<feature type="binding site" evidence="9">
    <location>
        <position position="18"/>
    </location>
    <ligand>
        <name>ADP</name>
        <dbReference type="ChEBI" id="CHEBI:456216"/>
    </ligand>
</feature>
<evidence type="ECO:0000256" key="9">
    <source>
        <dbReference type="HAMAP-Rule" id="MF_00186"/>
    </source>
</evidence>
<feature type="binding site" evidence="9">
    <location>
        <position position="309"/>
    </location>
    <ligand>
        <name>ATP</name>
        <dbReference type="ChEBI" id="CHEBI:30616"/>
    </ligand>
</feature>
<dbReference type="EMBL" id="LHZT01000132">
    <property type="protein sequence ID" value="KXV55437.1"/>
    <property type="molecule type" value="Genomic_DNA"/>
</dbReference>
<feature type="domain" description="Carbohydrate kinase FGGY N-terminal" evidence="11">
    <location>
        <begin position="6"/>
        <end position="251"/>
    </location>
</feature>
<dbReference type="UniPathway" id="UPA00618">
    <property type="reaction ID" value="UER00672"/>
</dbReference>
<evidence type="ECO:0000313" key="16">
    <source>
        <dbReference type="Proteomes" id="UP000075411"/>
    </source>
</evidence>
<comment type="pathway">
    <text evidence="1 9">Polyol metabolism; glycerol degradation via glycerol kinase pathway; sn-glycerol 3-phosphate from glycerol: step 1/1.</text>
</comment>
<feature type="binding site" evidence="9">
    <location>
        <position position="414"/>
    </location>
    <ligand>
        <name>ADP</name>
        <dbReference type="ChEBI" id="CHEBI:456216"/>
    </ligand>
</feature>
<reference evidence="13 15" key="1">
    <citation type="submission" date="2014-06" db="EMBL/GenBank/DDBJ databases">
        <title>Functional and comparative genomic analyses of the Drosophila gut microbiota identify candidate symbiosis factors.</title>
        <authorList>
            <person name="Newell P.D."/>
            <person name="Chaston J.M."/>
            <person name="Douglas A.E."/>
        </authorList>
    </citation>
    <scope>NUCLEOTIDE SEQUENCE [LARGE SCALE GENOMIC DNA]</scope>
    <source>
        <strain evidence="13 15">DmCS_006</strain>
    </source>
</reference>
<dbReference type="PIRSF" id="PIRSF000538">
    <property type="entry name" value="GlpK"/>
    <property type="match status" value="1"/>
</dbReference>
<feature type="binding site" evidence="9">
    <location>
        <position position="83"/>
    </location>
    <ligand>
        <name>glycerol</name>
        <dbReference type="ChEBI" id="CHEBI:17754"/>
    </ligand>
</feature>
<dbReference type="RefSeq" id="WP_035381954.1">
    <property type="nucleotide sequence ID" value="NZ_JACAOJ010000011.1"/>
</dbReference>
<comment type="caution">
    <text evidence="9">Lacks conserved residue(s) required for the propagation of feature annotation.</text>
</comment>
<dbReference type="GO" id="GO:0005829">
    <property type="term" value="C:cytosol"/>
    <property type="evidence" value="ECO:0007669"/>
    <property type="project" value="TreeGrafter"/>
</dbReference>
<comment type="activity regulation">
    <text evidence="9">Inhibited by fructose 1,6-bisphosphate (FBP).</text>
</comment>
<dbReference type="NCBIfam" id="NF000756">
    <property type="entry name" value="PRK00047.1"/>
    <property type="match status" value="1"/>
</dbReference>
<comment type="similarity">
    <text evidence="2 9 10">Belongs to the FGGY kinase family.</text>
</comment>
<feature type="binding site" evidence="9">
    <location>
        <position position="14"/>
    </location>
    <ligand>
        <name>ADP</name>
        <dbReference type="ChEBI" id="CHEBI:456216"/>
    </ligand>
</feature>
<dbReference type="PROSITE" id="PS00933">
    <property type="entry name" value="FGGY_KINASES_1"/>
    <property type="match status" value="1"/>
</dbReference>
<protein>
    <recommendedName>
        <fullName evidence="9">Glycerol kinase</fullName>
        <ecNumber evidence="9">2.7.1.30</ecNumber>
    </recommendedName>
    <alternativeName>
        <fullName evidence="9">ATP:glycerol 3-phosphotransferase</fullName>
    </alternativeName>
    <alternativeName>
        <fullName evidence="9">Glycerokinase</fullName>
        <shortName evidence="9">GK</shortName>
    </alternativeName>
</protein>
<feature type="binding site" evidence="9">
    <location>
        <position position="84"/>
    </location>
    <ligand>
        <name>glycerol</name>
        <dbReference type="ChEBI" id="CHEBI:17754"/>
    </ligand>
</feature>
<evidence type="ECO:0000256" key="1">
    <source>
        <dbReference type="ARBA" id="ARBA00005190"/>
    </source>
</evidence>
<dbReference type="InterPro" id="IPR018483">
    <property type="entry name" value="Carb_kinase_FGGY_CS"/>
</dbReference>
<dbReference type="InterPro" id="IPR000577">
    <property type="entry name" value="Carb_kinase_FGGY"/>
</dbReference>
<evidence type="ECO:0000256" key="7">
    <source>
        <dbReference type="ARBA" id="ARBA00022840"/>
    </source>
</evidence>
<feature type="binding site" evidence="9">
    <location>
        <position position="410"/>
    </location>
    <ligand>
        <name>ATP</name>
        <dbReference type="ChEBI" id="CHEBI:30616"/>
    </ligand>
</feature>
<feature type="binding site" evidence="9">
    <location>
        <position position="135"/>
    </location>
    <ligand>
        <name>sn-glycerol 3-phosphate</name>
        <dbReference type="ChEBI" id="CHEBI:57597"/>
    </ligand>
</feature>
<feature type="binding site" evidence="9">
    <location>
        <position position="14"/>
    </location>
    <ligand>
        <name>sn-glycerol 3-phosphate</name>
        <dbReference type="ChEBI" id="CHEBI:57597"/>
    </ligand>
</feature>
<sequence>MSAQDYVLAIDQGTTSTRSIVFDRHAHEISRARQEFAQHYPNAGWVEHCPEDIWNDVVTTSKAALEQAGGADRIAGIGITNQRETIVVWDRVTGKPVHRAIVWQDRRTAATCQKLKEEGAEALVRERTGLLIDPYFSATKLAWILDNVSGARGRAEKGELAFGTIDSFILWRLTGGKVHATDITNAARTLLFNIHTQQWDPELLRLFNIPAALLPEVKDNSTLFGETDPSLYGRAIPIAGMAGDQQAAVVGQACFTPGMAKATYGTGCFVLLNTGEKPVVSKHRMLTTIAYRIGGKTTYALEGSIFVAGAAIKWLRDGLHLITHASQTDDMATRIPHSHGVYMVPGFVGLGAPHWDPDARGLICGLTLDATAAHIARAALESVAYQTLDLVTAMMQDGGGTTDALRVDGGMSANDWFCQFLADMLQVKVERPQNVETTALGAGFLAGLATGVWENEATLASEWKRGELFEPSMNNEQRRTMIAGWHQAVKRTLTNQSQG</sequence>
<feature type="binding site" evidence="9">
    <location>
        <position position="266"/>
    </location>
    <ligand>
        <name>ATP</name>
        <dbReference type="ChEBI" id="CHEBI:30616"/>
    </ligand>
</feature>
<dbReference type="FunFam" id="3.30.420.40:FF:000007">
    <property type="entry name" value="Glycerol kinase"/>
    <property type="match status" value="1"/>
</dbReference>
<dbReference type="GO" id="GO:0006072">
    <property type="term" value="P:glycerol-3-phosphate metabolic process"/>
    <property type="evidence" value="ECO:0007669"/>
    <property type="project" value="InterPro"/>
</dbReference>
<keyword evidence="15" id="KW-1185">Reference proteome</keyword>
<feature type="binding site" evidence="9">
    <location>
        <position position="83"/>
    </location>
    <ligand>
        <name>sn-glycerol 3-phosphate</name>
        <dbReference type="ChEBI" id="CHEBI:57597"/>
    </ligand>
</feature>
<keyword evidence="3 9" id="KW-0808">Transferase</keyword>
<gene>
    <name evidence="9" type="primary">glpK</name>
    <name evidence="14" type="ORF">AD947_16200</name>
    <name evidence="13" type="ORF">AtDm6_3074</name>
</gene>
<keyword evidence="6 9" id="KW-0319">Glycerol metabolism</keyword>
<evidence type="ECO:0000256" key="8">
    <source>
        <dbReference type="ARBA" id="ARBA00052101"/>
    </source>
</evidence>
<feature type="binding site" evidence="9">
    <location>
        <position position="244"/>
    </location>
    <ligand>
        <name>glycerol</name>
        <dbReference type="ChEBI" id="CHEBI:17754"/>
    </ligand>
</feature>
<accession>A0A095AXG3</accession>
<dbReference type="PATRIC" id="fig|104102.12.peg.2689"/>
<name>A0A095AXG3_9PROT</name>
<dbReference type="GO" id="GO:0005524">
    <property type="term" value="F:ATP binding"/>
    <property type="evidence" value="ECO:0007669"/>
    <property type="project" value="UniProtKB-UniRule"/>
</dbReference>
<evidence type="ECO:0000256" key="4">
    <source>
        <dbReference type="ARBA" id="ARBA00022741"/>
    </source>
</evidence>
<dbReference type="GeneID" id="89479984"/>
<feature type="binding site" evidence="9">
    <location>
        <position position="309"/>
    </location>
    <ligand>
        <name>ADP</name>
        <dbReference type="ChEBI" id="CHEBI:456216"/>
    </ligand>
</feature>
<evidence type="ECO:0000256" key="5">
    <source>
        <dbReference type="ARBA" id="ARBA00022777"/>
    </source>
</evidence>
<dbReference type="GO" id="GO:0019563">
    <property type="term" value="P:glycerol catabolic process"/>
    <property type="evidence" value="ECO:0007669"/>
    <property type="project" value="UniProtKB-UniRule"/>
</dbReference>
<evidence type="ECO:0000256" key="3">
    <source>
        <dbReference type="ARBA" id="ARBA00022679"/>
    </source>
</evidence>
<comment type="caution">
    <text evidence="13">The sequence shown here is derived from an EMBL/GenBank/DDBJ whole genome shotgun (WGS) entry which is preliminary data.</text>
</comment>
<dbReference type="Proteomes" id="UP000075411">
    <property type="component" value="Unassembled WGS sequence"/>
</dbReference>
<evidence type="ECO:0000259" key="11">
    <source>
        <dbReference type="Pfam" id="PF00370"/>
    </source>
</evidence>
<dbReference type="GO" id="GO:0004370">
    <property type="term" value="F:glycerol kinase activity"/>
    <property type="evidence" value="ECO:0007669"/>
    <property type="project" value="UniProtKB-UniRule"/>
</dbReference>
<feature type="domain" description="Carbohydrate kinase FGGY C-terminal" evidence="12">
    <location>
        <begin position="261"/>
        <end position="449"/>
    </location>
</feature>
<comment type="function">
    <text evidence="9">Key enzyme in the regulation of glycerol uptake and metabolism. Catalyzes the phosphorylation of glycerol to yield sn-glycerol 3-phosphate.</text>
</comment>
<feature type="binding site" evidence="9">
    <location>
        <position position="410"/>
    </location>
    <ligand>
        <name>ADP</name>
        <dbReference type="ChEBI" id="CHEBI:456216"/>
    </ligand>
</feature>
<dbReference type="Pfam" id="PF00370">
    <property type="entry name" value="FGGY_N"/>
    <property type="match status" value="1"/>
</dbReference>
<evidence type="ECO:0000256" key="10">
    <source>
        <dbReference type="RuleBase" id="RU003733"/>
    </source>
</evidence>
<feature type="binding site" evidence="9">
    <location>
        <position position="84"/>
    </location>
    <ligand>
        <name>sn-glycerol 3-phosphate</name>
        <dbReference type="ChEBI" id="CHEBI:57597"/>
    </ligand>
</feature>
<dbReference type="NCBIfam" id="TIGR01311">
    <property type="entry name" value="glycerol_kin"/>
    <property type="match status" value="1"/>
</dbReference>
<dbReference type="PROSITE" id="PS00445">
    <property type="entry name" value="FGGY_KINASES_2"/>
    <property type="match status" value="1"/>
</dbReference>
<dbReference type="STRING" id="104102.AtDm6_3074"/>
<dbReference type="HAMAP" id="MF_00186">
    <property type="entry name" value="Glycerol_kin"/>
    <property type="match status" value="1"/>
</dbReference>
<evidence type="ECO:0000313" key="15">
    <source>
        <dbReference type="Proteomes" id="UP000029448"/>
    </source>
</evidence>
<evidence type="ECO:0000313" key="14">
    <source>
        <dbReference type="EMBL" id="KXV55437.1"/>
    </source>
</evidence>
<keyword evidence="7 9" id="KW-0067">ATP-binding</keyword>
<dbReference type="InterPro" id="IPR005999">
    <property type="entry name" value="Glycerol_kin"/>
</dbReference>
<dbReference type="EC" id="2.7.1.30" evidence="9"/>
<dbReference type="PANTHER" id="PTHR10196:SF78">
    <property type="entry name" value="GLYCEROL KINASE"/>
    <property type="match status" value="1"/>
</dbReference>
<dbReference type="PANTHER" id="PTHR10196">
    <property type="entry name" value="SUGAR KINASE"/>
    <property type="match status" value="1"/>
</dbReference>
<dbReference type="Proteomes" id="UP000029448">
    <property type="component" value="Unassembled WGS sequence"/>
</dbReference>
<evidence type="ECO:0000259" key="12">
    <source>
        <dbReference type="Pfam" id="PF02782"/>
    </source>
</evidence>
<evidence type="ECO:0000256" key="2">
    <source>
        <dbReference type="ARBA" id="ARBA00009156"/>
    </source>
</evidence>
<feature type="binding site" evidence="9">
    <location>
        <position position="244"/>
    </location>
    <ligand>
        <name>sn-glycerol 3-phosphate</name>
        <dbReference type="ChEBI" id="CHEBI:57597"/>
    </ligand>
</feature>
<keyword evidence="4 9" id="KW-0547">Nucleotide-binding</keyword>
<dbReference type="FunFam" id="3.30.420.40:FF:000008">
    <property type="entry name" value="Glycerol kinase"/>
    <property type="match status" value="1"/>
</dbReference>